<organism evidence="2 3">
    <name type="scientific">Mycena albidolilacea</name>
    <dbReference type="NCBI Taxonomy" id="1033008"/>
    <lineage>
        <taxon>Eukaryota</taxon>
        <taxon>Fungi</taxon>
        <taxon>Dikarya</taxon>
        <taxon>Basidiomycota</taxon>
        <taxon>Agaricomycotina</taxon>
        <taxon>Agaricomycetes</taxon>
        <taxon>Agaricomycetidae</taxon>
        <taxon>Agaricales</taxon>
        <taxon>Marasmiineae</taxon>
        <taxon>Mycenaceae</taxon>
        <taxon>Mycena</taxon>
    </lineage>
</organism>
<keyword evidence="3" id="KW-1185">Reference proteome</keyword>
<evidence type="ECO:0000313" key="3">
    <source>
        <dbReference type="Proteomes" id="UP001218218"/>
    </source>
</evidence>
<feature type="region of interest" description="Disordered" evidence="1">
    <location>
        <begin position="85"/>
        <end position="118"/>
    </location>
</feature>
<protein>
    <submittedName>
        <fullName evidence="2">Uncharacterized protein</fullName>
    </submittedName>
</protein>
<evidence type="ECO:0000313" key="2">
    <source>
        <dbReference type="EMBL" id="KAJ7342453.1"/>
    </source>
</evidence>
<dbReference type="EMBL" id="JARIHO010000025">
    <property type="protein sequence ID" value="KAJ7342453.1"/>
    <property type="molecule type" value="Genomic_DNA"/>
</dbReference>
<dbReference type="Proteomes" id="UP001218218">
    <property type="component" value="Unassembled WGS sequence"/>
</dbReference>
<dbReference type="AlphaFoldDB" id="A0AAD6ZVI3"/>
<reference evidence="2" key="1">
    <citation type="submission" date="2023-03" db="EMBL/GenBank/DDBJ databases">
        <title>Massive genome expansion in bonnet fungi (Mycena s.s.) driven by repeated elements and novel gene families across ecological guilds.</title>
        <authorList>
            <consortium name="Lawrence Berkeley National Laboratory"/>
            <person name="Harder C.B."/>
            <person name="Miyauchi S."/>
            <person name="Viragh M."/>
            <person name="Kuo A."/>
            <person name="Thoen E."/>
            <person name="Andreopoulos B."/>
            <person name="Lu D."/>
            <person name="Skrede I."/>
            <person name="Drula E."/>
            <person name="Henrissat B."/>
            <person name="Morin E."/>
            <person name="Kohler A."/>
            <person name="Barry K."/>
            <person name="LaButti K."/>
            <person name="Morin E."/>
            <person name="Salamov A."/>
            <person name="Lipzen A."/>
            <person name="Mereny Z."/>
            <person name="Hegedus B."/>
            <person name="Baldrian P."/>
            <person name="Stursova M."/>
            <person name="Weitz H."/>
            <person name="Taylor A."/>
            <person name="Grigoriev I.V."/>
            <person name="Nagy L.G."/>
            <person name="Martin F."/>
            <person name="Kauserud H."/>
        </authorList>
    </citation>
    <scope>NUCLEOTIDE SEQUENCE</scope>
    <source>
        <strain evidence="2">CBHHK002</strain>
    </source>
</reference>
<accession>A0AAD6ZVI3</accession>
<proteinExistence type="predicted"/>
<feature type="compositionally biased region" description="Basic and acidic residues" evidence="1">
    <location>
        <begin position="158"/>
        <end position="170"/>
    </location>
</feature>
<feature type="region of interest" description="Disordered" evidence="1">
    <location>
        <begin position="146"/>
        <end position="170"/>
    </location>
</feature>
<gene>
    <name evidence="2" type="ORF">DFH08DRAFT_811538</name>
</gene>
<feature type="compositionally biased region" description="Basic and acidic residues" evidence="1">
    <location>
        <begin position="105"/>
        <end position="116"/>
    </location>
</feature>
<feature type="region of interest" description="Disordered" evidence="1">
    <location>
        <begin position="183"/>
        <end position="209"/>
    </location>
</feature>
<sequence length="209" mass="22549">MSVWSGRRWSAAVAVHGGWAGSGVLNAGVVDTAGAQQMRAGWMQLAQRWAVDVASASVRGERKCGGLQTQMWRIQESVRGGARGSGAAECVQNNPHFPGQYRAQTKPEGRGCRDQRGSGVCSTAAGSGVRQREFIRGLAHHEAAAPGLRACSGSTPSERGRSSRKGEKPQIYRFMAKYRFPRLPKRPRNSVNNVFSAATQMGRDQGTLH</sequence>
<comment type="caution">
    <text evidence="2">The sequence shown here is derived from an EMBL/GenBank/DDBJ whole genome shotgun (WGS) entry which is preliminary data.</text>
</comment>
<feature type="compositionally biased region" description="Polar residues" evidence="1">
    <location>
        <begin position="189"/>
        <end position="199"/>
    </location>
</feature>
<name>A0AAD6ZVI3_9AGAR</name>
<evidence type="ECO:0000256" key="1">
    <source>
        <dbReference type="SAM" id="MobiDB-lite"/>
    </source>
</evidence>